<evidence type="ECO:0000256" key="6">
    <source>
        <dbReference type="SAM" id="MobiDB-lite"/>
    </source>
</evidence>
<keyword evidence="4 7" id="KW-0472">Membrane</keyword>
<feature type="region of interest" description="Disordered" evidence="6">
    <location>
        <begin position="220"/>
        <end position="250"/>
    </location>
</feature>
<comment type="subcellular location">
    <subcellularLocation>
        <location evidence="1">Membrane</location>
        <topology evidence="1">Multi-pass membrane protein</topology>
    </subcellularLocation>
</comment>
<gene>
    <name evidence="9" type="ORF">FACUT_10810</name>
</gene>
<dbReference type="InterPro" id="IPR052337">
    <property type="entry name" value="SAT4-like"/>
</dbReference>
<evidence type="ECO:0000256" key="7">
    <source>
        <dbReference type="SAM" id="Phobius"/>
    </source>
</evidence>
<feature type="transmembrane region" description="Helical" evidence="7">
    <location>
        <begin position="169"/>
        <end position="189"/>
    </location>
</feature>
<accession>A0A8H4NGK9</accession>
<comment type="caution">
    <text evidence="9">The sequence shown here is derived from an EMBL/GenBank/DDBJ whole genome shotgun (WGS) entry which is preliminary data.</text>
</comment>
<feature type="region of interest" description="Disordered" evidence="6">
    <location>
        <begin position="265"/>
        <end position="284"/>
    </location>
</feature>
<organism evidence="9 10">
    <name type="scientific">Fusarium acutatum</name>
    <dbReference type="NCBI Taxonomy" id="78861"/>
    <lineage>
        <taxon>Eukaryota</taxon>
        <taxon>Fungi</taxon>
        <taxon>Dikarya</taxon>
        <taxon>Ascomycota</taxon>
        <taxon>Pezizomycotina</taxon>
        <taxon>Sordariomycetes</taxon>
        <taxon>Hypocreomycetidae</taxon>
        <taxon>Hypocreales</taxon>
        <taxon>Nectriaceae</taxon>
        <taxon>Fusarium</taxon>
        <taxon>Fusarium fujikuroi species complex</taxon>
    </lineage>
</organism>
<evidence type="ECO:0000256" key="3">
    <source>
        <dbReference type="ARBA" id="ARBA00022989"/>
    </source>
</evidence>
<dbReference type="Pfam" id="PF20684">
    <property type="entry name" value="Fung_rhodopsin"/>
    <property type="match status" value="1"/>
</dbReference>
<comment type="similarity">
    <text evidence="5">Belongs to the SAT4 family.</text>
</comment>
<protein>
    <submittedName>
        <fullName evidence="9">Integral membrane pth11</fullName>
    </submittedName>
</protein>
<evidence type="ECO:0000256" key="5">
    <source>
        <dbReference type="ARBA" id="ARBA00038359"/>
    </source>
</evidence>
<keyword evidence="10" id="KW-1185">Reference proteome</keyword>
<proteinExistence type="inferred from homology"/>
<dbReference type="Proteomes" id="UP000536711">
    <property type="component" value="Unassembled WGS sequence"/>
</dbReference>
<feature type="transmembrane region" description="Helical" evidence="7">
    <location>
        <begin position="131"/>
        <end position="149"/>
    </location>
</feature>
<keyword evidence="3 7" id="KW-1133">Transmembrane helix</keyword>
<evidence type="ECO:0000256" key="1">
    <source>
        <dbReference type="ARBA" id="ARBA00004141"/>
    </source>
</evidence>
<dbReference type="GO" id="GO:0016020">
    <property type="term" value="C:membrane"/>
    <property type="evidence" value="ECO:0007669"/>
    <property type="project" value="UniProtKB-SubCell"/>
</dbReference>
<feature type="transmembrane region" description="Helical" evidence="7">
    <location>
        <begin position="98"/>
        <end position="119"/>
    </location>
</feature>
<dbReference type="EMBL" id="JAADJF010000345">
    <property type="protein sequence ID" value="KAF4422103.1"/>
    <property type="molecule type" value="Genomic_DNA"/>
</dbReference>
<feature type="transmembrane region" description="Helical" evidence="7">
    <location>
        <begin position="6"/>
        <end position="27"/>
    </location>
</feature>
<evidence type="ECO:0000259" key="8">
    <source>
        <dbReference type="Pfam" id="PF20684"/>
    </source>
</evidence>
<evidence type="ECO:0000313" key="9">
    <source>
        <dbReference type="EMBL" id="KAF4422103.1"/>
    </source>
</evidence>
<dbReference type="PANTHER" id="PTHR33048:SF93">
    <property type="entry name" value="INTEGRAL MEMBRANE PROTEIN"/>
    <property type="match status" value="1"/>
</dbReference>
<evidence type="ECO:0000256" key="2">
    <source>
        <dbReference type="ARBA" id="ARBA00022692"/>
    </source>
</evidence>
<keyword evidence="2 7" id="KW-0812">Transmembrane</keyword>
<evidence type="ECO:0000256" key="4">
    <source>
        <dbReference type="ARBA" id="ARBA00023136"/>
    </source>
</evidence>
<reference evidence="9 10" key="1">
    <citation type="submission" date="2020-01" db="EMBL/GenBank/DDBJ databases">
        <title>Identification and distribution of gene clusters putatively required for synthesis of sphingolipid metabolism inhibitors in phylogenetically diverse species of the filamentous fungus Fusarium.</title>
        <authorList>
            <person name="Kim H.-S."/>
            <person name="Busman M."/>
            <person name="Brown D.W."/>
            <person name="Divon H."/>
            <person name="Uhlig S."/>
            <person name="Proctor R.H."/>
        </authorList>
    </citation>
    <scope>NUCLEOTIDE SEQUENCE [LARGE SCALE GENOMIC DNA]</scope>
    <source>
        <strain evidence="9 10">NRRL 13308</strain>
    </source>
</reference>
<dbReference type="OrthoDB" id="3923077at2759"/>
<name>A0A8H4NGK9_9HYPO</name>
<dbReference type="PANTHER" id="PTHR33048">
    <property type="entry name" value="PTH11-LIKE INTEGRAL MEMBRANE PROTEIN (AFU_ORTHOLOGUE AFUA_5G11245)"/>
    <property type="match status" value="1"/>
</dbReference>
<feature type="domain" description="Rhodopsin" evidence="8">
    <location>
        <begin position="100"/>
        <end position="195"/>
    </location>
</feature>
<dbReference type="AlphaFoldDB" id="A0A8H4NGK9"/>
<dbReference type="InterPro" id="IPR049326">
    <property type="entry name" value="Rhodopsin_dom_fungi"/>
</dbReference>
<feature type="transmembrane region" description="Helical" evidence="7">
    <location>
        <begin position="48"/>
        <end position="68"/>
    </location>
</feature>
<evidence type="ECO:0000313" key="10">
    <source>
        <dbReference type="Proteomes" id="UP000536711"/>
    </source>
</evidence>
<sequence>MGIKGEGPWVIGAMWALTVVALVFVMLRAYTRIFVVKSFGIDDHVYNLAWIFLLLDTIFTTVAVNYGVGQDMDDVIQNSPSDLAPALIFEAVSQSFAILMRVVLCVVVDFFLAGFPWLFIWGLQMKMKEKIVILSSLSLGVIAGAFGIKRTLEVPKLKSPNHTNDPVGLIVWSAAEMTVTMICIGIPVCRPLYKKYFSKWSSHNSSKYREQNSGASFPLQTIGGSTKYPAQVHKKDRTSEASVQEYERRGVRSLHAKNKVFAKGAGRGYSENQSEEEILGPDFRRSQRQDIEARYY</sequence>